<organism evidence="4 5">
    <name type="scientific">Enterococcus hulanensis</name>
    <dbReference type="NCBI Taxonomy" id="2559929"/>
    <lineage>
        <taxon>Bacteria</taxon>
        <taxon>Bacillati</taxon>
        <taxon>Bacillota</taxon>
        <taxon>Bacilli</taxon>
        <taxon>Lactobacillales</taxon>
        <taxon>Enterococcaceae</taxon>
        <taxon>Enterococcus</taxon>
    </lineage>
</organism>
<dbReference type="InterPro" id="IPR051534">
    <property type="entry name" value="CBASS_pafABC_assoc_protein"/>
</dbReference>
<protein>
    <submittedName>
        <fullName evidence="4">YafY family protein</fullName>
    </submittedName>
</protein>
<evidence type="ECO:0000259" key="3">
    <source>
        <dbReference type="PROSITE" id="PS51000"/>
    </source>
</evidence>
<reference evidence="4 5" key="1">
    <citation type="submission" date="2023-03" db="EMBL/GenBank/DDBJ databases">
        <authorList>
            <person name="Shen W."/>
            <person name="Cai J."/>
        </authorList>
    </citation>
    <scope>NUCLEOTIDE SEQUENCE [LARGE SCALE GENOMIC DNA]</scope>
    <source>
        <strain evidence="4 5">D6-4</strain>
    </source>
</reference>
<dbReference type="PANTHER" id="PTHR34580:SF1">
    <property type="entry name" value="PROTEIN PAFC"/>
    <property type="match status" value="1"/>
</dbReference>
<feature type="domain" description="HTH deoR-type" evidence="3">
    <location>
        <begin position="2"/>
        <end position="57"/>
    </location>
</feature>
<dbReference type="InterPro" id="IPR028349">
    <property type="entry name" value="PafC-like"/>
</dbReference>
<dbReference type="InterPro" id="IPR036388">
    <property type="entry name" value="WH-like_DNA-bd_sf"/>
</dbReference>
<dbReference type="InterPro" id="IPR013196">
    <property type="entry name" value="HTH_11"/>
</dbReference>
<keyword evidence="5" id="KW-1185">Reference proteome</keyword>
<proteinExistence type="predicted"/>
<evidence type="ECO:0000256" key="2">
    <source>
        <dbReference type="ARBA" id="ARBA00023163"/>
    </source>
</evidence>
<comment type="caution">
    <text evidence="4">The sequence shown here is derived from an EMBL/GenBank/DDBJ whole genome shotgun (WGS) entry which is preliminary data.</text>
</comment>
<evidence type="ECO:0000313" key="5">
    <source>
        <dbReference type="Proteomes" id="UP001252875"/>
    </source>
</evidence>
<dbReference type="Pfam" id="PF08279">
    <property type="entry name" value="HTH_11"/>
    <property type="match status" value="1"/>
</dbReference>
<dbReference type="EMBL" id="JARPYI010000001">
    <property type="protein sequence ID" value="MDT2598663.1"/>
    <property type="molecule type" value="Genomic_DNA"/>
</dbReference>
<dbReference type="Proteomes" id="UP001252875">
    <property type="component" value="Unassembled WGS sequence"/>
</dbReference>
<dbReference type="PROSITE" id="PS52050">
    <property type="entry name" value="WYL"/>
    <property type="match status" value="1"/>
</dbReference>
<dbReference type="InterPro" id="IPR026881">
    <property type="entry name" value="WYL_dom"/>
</dbReference>
<dbReference type="SUPFAM" id="SSF46785">
    <property type="entry name" value="Winged helix' DNA-binding domain"/>
    <property type="match status" value="1"/>
</dbReference>
<evidence type="ECO:0000313" key="4">
    <source>
        <dbReference type="EMBL" id="MDT2598663.1"/>
    </source>
</evidence>
<dbReference type="Pfam" id="PF13280">
    <property type="entry name" value="WYL"/>
    <property type="match status" value="1"/>
</dbReference>
<dbReference type="InterPro" id="IPR036390">
    <property type="entry name" value="WH_DNA-bd_sf"/>
</dbReference>
<evidence type="ECO:0000256" key="1">
    <source>
        <dbReference type="ARBA" id="ARBA00023015"/>
    </source>
</evidence>
<accession>A0ABU3EUY1</accession>
<sequence length="309" mass="35856">MKVDRLVSIIMVLLDKKRIGAQELAEMFEVSPRTIYRDIDSISMAGIPIRSTSGVGGGFEIMENYKLDKKVFSTTEISTLLMGLSSLSNVMRGDELVNALAKVKSFIPADQAKDIDVKMNQIHIELTPWMGNQNIQPFLELIKTALQENKLLAFDYVSHRGNKTARTVEPYQLVLKGNHWYVQAYCQQRSDFRLFKLARMSRLKLQDEDFTPRAFQKPQLEFSDILTTLQTEITLRIHRSVMDQVLDYCAFEHFTPENEDHYIVRFPFIENDYHYNILFSFGNKCECLAPPHVRKEMQRKVREIAGLYD</sequence>
<name>A0ABU3EUY1_9ENTE</name>
<dbReference type="InterPro" id="IPR057727">
    <property type="entry name" value="WCX_dom"/>
</dbReference>
<dbReference type="RefSeq" id="WP_311821082.1">
    <property type="nucleotide sequence ID" value="NZ_JARPYF010000001.1"/>
</dbReference>
<dbReference type="PIRSF" id="PIRSF016838">
    <property type="entry name" value="PafC"/>
    <property type="match status" value="1"/>
</dbReference>
<dbReference type="PANTHER" id="PTHR34580">
    <property type="match status" value="1"/>
</dbReference>
<gene>
    <name evidence="4" type="ORF">P7D85_02690</name>
</gene>
<keyword evidence="1" id="KW-0805">Transcription regulation</keyword>
<dbReference type="InterPro" id="IPR001034">
    <property type="entry name" value="DeoR_HTH"/>
</dbReference>
<dbReference type="Pfam" id="PF25583">
    <property type="entry name" value="WCX"/>
    <property type="match status" value="1"/>
</dbReference>
<keyword evidence="2" id="KW-0804">Transcription</keyword>
<dbReference type="PROSITE" id="PS51000">
    <property type="entry name" value="HTH_DEOR_2"/>
    <property type="match status" value="1"/>
</dbReference>
<dbReference type="Gene3D" id="1.10.10.10">
    <property type="entry name" value="Winged helix-like DNA-binding domain superfamily/Winged helix DNA-binding domain"/>
    <property type="match status" value="1"/>
</dbReference>